<gene>
    <name evidence="1" type="ORF">P7K49_004911</name>
</gene>
<accession>A0ABQ9W8S3</accession>
<sequence length="115" mass="12560">MLSKAQAGIWVPGLLSLHSAEFKGRYMIDFKATYHSGHHMKKKVPFSDIRTTNNIEAPELEGTHKHAHMRTPLTTLGVEVHPGVHLALSCHAKAPNIMELLKGVIAQGPLAAPLL</sequence>
<evidence type="ECO:0000313" key="1">
    <source>
        <dbReference type="EMBL" id="KAK2118024.1"/>
    </source>
</evidence>
<reference evidence="1 2" key="1">
    <citation type="submission" date="2023-05" db="EMBL/GenBank/DDBJ databases">
        <title>B98-5 Cell Line De Novo Hybrid Assembly: An Optical Mapping Approach.</title>
        <authorList>
            <person name="Kananen K."/>
            <person name="Auerbach J.A."/>
            <person name="Kautto E."/>
            <person name="Blachly J.S."/>
        </authorList>
    </citation>
    <scope>NUCLEOTIDE SEQUENCE [LARGE SCALE GENOMIC DNA]</scope>
    <source>
        <strain evidence="1">B95-8</strain>
        <tissue evidence="1">Cell line</tissue>
    </source>
</reference>
<evidence type="ECO:0000313" key="2">
    <source>
        <dbReference type="Proteomes" id="UP001266305"/>
    </source>
</evidence>
<dbReference type="Proteomes" id="UP001266305">
    <property type="component" value="Unassembled WGS sequence"/>
</dbReference>
<organism evidence="1 2">
    <name type="scientific">Saguinus oedipus</name>
    <name type="common">Cotton-top tamarin</name>
    <name type="synonym">Oedipomidas oedipus</name>
    <dbReference type="NCBI Taxonomy" id="9490"/>
    <lineage>
        <taxon>Eukaryota</taxon>
        <taxon>Metazoa</taxon>
        <taxon>Chordata</taxon>
        <taxon>Craniata</taxon>
        <taxon>Vertebrata</taxon>
        <taxon>Euteleostomi</taxon>
        <taxon>Mammalia</taxon>
        <taxon>Eutheria</taxon>
        <taxon>Euarchontoglires</taxon>
        <taxon>Primates</taxon>
        <taxon>Haplorrhini</taxon>
        <taxon>Platyrrhini</taxon>
        <taxon>Cebidae</taxon>
        <taxon>Callitrichinae</taxon>
        <taxon>Saguinus</taxon>
    </lineage>
</organism>
<name>A0ABQ9W8S3_SAGOE</name>
<keyword evidence="2" id="KW-1185">Reference proteome</keyword>
<comment type="caution">
    <text evidence="1">The sequence shown here is derived from an EMBL/GenBank/DDBJ whole genome shotgun (WGS) entry which is preliminary data.</text>
</comment>
<proteinExistence type="predicted"/>
<protein>
    <submittedName>
        <fullName evidence="1">Uncharacterized protein</fullName>
    </submittedName>
</protein>
<dbReference type="EMBL" id="JASSZA010000002">
    <property type="protein sequence ID" value="KAK2118024.1"/>
    <property type="molecule type" value="Genomic_DNA"/>
</dbReference>